<protein>
    <submittedName>
        <fullName evidence="1">Uncharacterized protein</fullName>
    </submittedName>
</protein>
<dbReference type="RefSeq" id="WP_006361686.1">
    <property type="nucleotide sequence ID" value="NZ_GG700630.1"/>
</dbReference>
<accession>D0WFB3</accession>
<dbReference type="Proteomes" id="UP000006001">
    <property type="component" value="Unassembled WGS sequence"/>
</dbReference>
<comment type="caution">
    <text evidence="1">The sequence shown here is derived from an EMBL/GenBank/DDBJ whole genome shotgun (WGS) entry which is preliminary data.</text>
</comment>
<dbReference type="STRING" id="649764.HMPREF0762_00431"/>
<evidence type="ECO:0000313" key="1">
    <source>
        <dbReference type="EMBL" id="EEZ61797.1"/>
    </source>
</evidence>
<dbReference type="AlphaFoldDB" id="D0WFB3"/>
<proteinExistence type="predicted"/>
<evidence type="ECO:0000313" key="2">
    <source>
        <dbReference type="Proteomes" id="UP000006001"/>
    </source>
</evidence>
<gene>
    <name evidence="1" type="ORF">HMPREF0762_00431</name>
</gene>
<dbReference type="HOGENOM" id="CLU_3103875_0_0_11"/>
<organism evidence="1 2">
    <name type="scientific">Slackia exigua (strain ATCC 700122 / DSM 15923 / CIP 105133 / JCM 11022 / KCTC 5966 / S-7)</name>
    <dbReference type="NCBI Taxonomy" id="649764"/>
    <lineage>
        <taxon>Bacteria</taxon>
        <taxon>Bacillati</taxon>
        <taxon>Actinomycetota</taxon>
        <taxon>Coriobacteriia</taxon>
        <taxon>Eggerthellales</taxon>
        <taxon>Eggerthellaceae</taxon>
        <taxon>Slackia</taxon>
    </lineage>
</organism>
<reference evidence="1" key="1">
    <citation type="submission" date="2009-10" db="EMBL/GenBank/DDBJ databases">
        <authorList>
            <person name="Weinstock G."/>
            <person name="Sodergren E."/>
            <person name="Clifton S."/>
            <person name="Fulton L."/>
            <person name="Fulton B."/>
            <person name="Courtney L."/>
            <person name="Fronick C."/>
            <person name="Harrison M."/>
            <person name="Strong C."/>
            <person name="Farmer C."/>
            <person name="Delahaunty K."/>
            <person name="Markovic C."/>
            <person name="Hall O."/>
            <person name="Minx P."/>
            <person name="Tomlinson C."/>
            <person name="Mitreva M."/>
            <person name="Nelson J."/>
            <person name="Hou S."/>
            <person name="Wollam A."/>
            <person name="Pepin K.H."/>
            <person name="Johnson M."/>
            <person name="Bhonagiri V."/>
            <person name="Nash W.E."/>
            <person name="Warren W."/>
            <person name="Chinwalla A."/>
            <person name="Mardis E.R."/>
            <person name="Wilson R.K."/>
        </authorList>
    </citation>
    <scope>NUCLEOTIDE SEQUENCE [LARGE SCALE GENOMIC DNA]</scope>
    <source>
        <strain evidence="1">ATCC 700122</strain>
    </source>
</reference>
<sequence>MADEGPGLTASIPKEAYDLFAGELHHSPIAEDQPFYVNRSWARSASEFLNR</sequence>
<dbReference type="EMBL" id="ACUX02000005">
    <property type="protein sequence ID" value="EEZ61797.1"/>
    <property type="molecule type" value="Genomic_DNA"/>
</dbReference>
<keyword evidence="2" id="KW-1185">Reference proteome</keyword>
<name>D0WFB3_SLAES</name>
<dbReference type="GeneID" id="85008448"/>